<evidence type="ECO:0000256" key="21">
    <source>
        <dbReference type="SAM" id="Coils"/>
    </source>
</evidence>
<dbReference type="FunFam" id="1.10.150.810:FF:000001">
    <property type="entry name" value="DNA polymerase kappa"/>
    <property type="match status" value="1"/>
</dbReference>
<organism evidence="25 26">
    <name type="scientific">Mytilus edulis</name>
    <name type="common">Blue mussel</name>
    <dbReference type="NCBI Taxonomy" id="6550"/>
    <lineage>
        <taxon>Eukaryota</taxon>
        <taxon>Metazoa</taxon>
        <taxon>Spiralia</taxon>
        <taxon>Lophotrochozoa</taxon>
        <taxon>Mollusca</taxon>
        <taxon>Bivalvia</taxon>
        <taxon>Autobranchia</taxon>
        <taxon>Pteriomorphia</taxon>
        <taxon>Mytilida</taxon>
        <taxon>Mytiloidea</taxon>
        <taxon>Mytilidae</taxon>
        <taxon>Mytilinae</taxon>
        <taxon>Mytilus</taxon>
    </lineage>
</organism>
<dbReference type="PANTHER" id="PTHR11076:SF33">
    <property type="entry name" value="DNA POLYMERASE KAPPA"/>
    <property type="match status" value="1"/>
</dbReference>
<dbReference type="InterPro" id="IPR036775">
    <property type="entry name" value="DNA_pol_Y-fam_lit_finger_sf"/>
</dbReference>
<keyword evidence="12 20" id="KW-0863">Zinc-finger</keyword>
<feature type="domain" description="UBZ4-type" evidence="24">
    <location>
        <begin position="977"/>
        <end position="1007"/>
    </location>
</feature>
<evidence type="ECO:0000256" key="16">
    <source>
        <dbReference type="ARBA" id="ARBA00023125"/>
    </source>
</evidence>
<feature type="region of interest" description="Disordered" evidence="22">
    <location>
        <begin position="100"/>
        <end position="128"/>
    </location>
</feature>
<evidence type="ECO:0000256" key="8">
    <source>
        <dbReference type="ARBA" id="ARBA00022695"/>
    </source>
</evidence>
<feature type="compositionally biased region" description="Basic and acidic residues" evidence="22">
    <location>
        <begin position="709"/>
        <end position="733"/>
    </location>
</feature>
<dbReference type="FunFam" id="1.10.150.810:FF:000003">
    <property type="entry name" value="DNA polymerase kappa subunit"/>
    <property type="match status" value="1"/>
</dbReference>
<evidence type="ECO:0000256" key="22">
    <source>
        <dbReference type="SAM" id="MobiDB-lite"/>
    </source>
</evidence>
<keyword evidence="8 25" id="KW-0548">Nucleotidyltransferase</keyword>
<feature type="region of interest" description="Disordered" evidence="22">
    <location>
        <begin position="57"/>
        <end position="77"/>
    </location>
</feature>
<dbReference type="GO" id="GO:0006260">
    <property type="term" value="P:DNA replication"/>
    <property type="evidence" value="ECO:0007669"/>
    <property type="project" value="UniProtKB-KW"/>
</dbReference>
<feature type="region of interest" description="Disordered" evidence="22">
    <location>
        <begin position="899"/>
        <end position="928"/>
    </location>
</feature>
<dbReference type="InterPro" id="IPR001126">
    <property type="entry name" value="UmuC"/>
</dbReference>
<evidence type="ECO:0000256" key="19">
    <source>
        <dbReference type="ARBA" id="ARBA00049244"/>
    </source>
</evidence>
<evidence type="ECO:0000256" key="11">
    <source>
        <dbReference type="ARBA" id="ARBA00022763"/>
    </source>
</evidence>
<dbReference type="InterPro" id="IPR006642">
    <property type="entry name" value="Rad18_UBZ4"/>
</dbReference>
<dbReference type="InterPro" id="IPR043128">
    <property type="entry name" value="Rev_trsase/Diguanyl_cyclase"/>
</dbReference>
<dbReference type="SUPFAM" id="SSF100879">
    <property type="entry name" value="Lesion bypass DNA polymerase (Y-family), little finger domain"/>
    <property type="match status" value="1"/>
</dbReference>
<feature type="coiled-coil region" evidence="21">
    <location>
        <begin position="159"/>
        <end position="189"/>
    </location>
</feature>
<feature type="region of interest" description="Disordered" evidence="22">
    <location>
        <begin position="707"/>
        <end position="733"/>
    </location>
</feature>
<gene>
    <name evidence="25" type="ORF">MEDL_54559</name>
</gene>
<dbReference type="PROSITE" id="PS50173">
    <property type="entry name" value="UMUC"/>
    <property type="match status" value="1"/>
</dbReference>
<evidence type="ECO:0000256" key="14">
    <source>
        <dbReference type="ARBA" id="ARBA00022842"/>
    </source>
</evidence>
<dbReference type="Gene3D" id="3.40.1170.60">
    <property type="match status" value="1"/>
</dbReference>
<dbReference type="Pfam" id="PF00817">
    <property type="entry name" value="IMS"/>
    <property type="match status" value="1"/>
</dbReference>
<dbReference type="GO" id="GO:0005634">
    <property type="term" value="C:nucleus"/>
    <property type="evidence" value="ECO:0007669"/>
    <property type="project" value="UniProtKB-SubCell"/>
</dbReference>
<evidence type="ECO:0000259" key="24">
    <source>
        <dbReference type="PROSITE" id="PS51908"/>
    </source>
</evidence>
<accession>A0A8S3UIX1</accession>
<comment type="caution">
    <text evidence="25">The sequence shown here is derived from an EMBL/GenBank/DDBJ whole genome shotgun (WGS) entry which is preliminary data.</text>
</comment>
<comment type="similarity">
    <text evidence="3">Belongs to the DNA polymerase type-Y family.</text>
</comment>
<evidence type="ECO:0000256" key="15">
    <source>
        <dbReference type="ARBA" id="ARBA00022932"/>
    </source>
</evidence>
<evidence type="ECO:0000256" key="2">
    <source>
        <dbReference type="ARBA" id="ARBA00004123"/>
    </source>
</evidence>
<dbReference type="PROSITE" id="PS51908">
    <property type="entry name" value="ZF_UBZ4"/>
    <property type="match status" value="1"/>
</dbReference>
<feature type="region of interest" description="Disordered" evidence="22">
    <location>
        <begin position="661"/>
        <end position="683"/>
    </location>
</feature>
<dbReference type="Proteomes" id="UP000683360">
    <property type="component" value="Unassembled WGS sequence"/>
</dbReference>
<comment type="subcellular location">
    <subcellularLocation>
        <location evidence="2">Nucleus</location>
    </subcellularLocation>
</comment>
<evidence type="ECO:0000256" key="1">
    <source>
        <dbReference type="ARBA" id="ARBA00001946"/>
    </source>
</evidence>
<dbReference type="CDD" id="cd03586">
    <property type="entry name" value="PolY_Pol_IV_kappa"/>
    <property type="match status" value="1"/>
</dbReference>
<keyword evidence="17 20" id="KW-0234">DNA repair</keyword>
<keyword evidence="15" id="KW-0239">DNA-directed DNA polymerase</keyword>
<keyword evidence="13" id="KW-0862">Zinc</keyword>
<protein>
    <recommendedName>
        <fullName evidence="5">DNA polymerase kappa</fullName>
        <ecNumber evidence="4">2.7.7.7</ecNumber>
    </recommendedName>
</protein>
<evidence type="ECO:0000256" key="7">
    <source>
        <dbReference type="ARBA" id="ARBA00022679"/>
    </source>
</evidence>
<keyword evidence="18" id="KW-0539">Nucleus</keyword>
<dbReference type="HAMAP" id="MF_01113">
    <property type="entry name" value="DNApol_IV"/>
    <property type="match status" value="1"/>
</dbReference>
<dbReference type="GO" id="GO:0003887">
    <property type="term" value="F:DNA-directed DNA polymerase activity"/>
    <property type="evidence" value="ECO:0007669"/>
    <property type="project" value="UniProtKB-KW"/>
</dbReference>
<dbReference type="OrthoDB" id="1747274at2759"/>
<keyword evidence="14" id="KW-0460">Magnesium</keyword>
<evidence type="ECO:0000256" key="5">
    <source>
        <dbReference type="ARBA" id="ARBA00016178"/>
    </source>
</evidence>
<dbReference type="AlphaFoldDB" id="A0A8S3UIX1"/>
<dbReference type="GO" id="GO:0042276">
    <property type="term" value="P:error-prone translesion synthesis"/>
    <property type="evidence" value="ECO:0007669"/>
    <property type="project" value="TreeGrafter"/>
</dbReference>
<dbReference type="InterPro" id="IPR043502">
    <property type="entry name" value="DNA/RNA_pol_sf"/>
</dbReference>
<dbReference type="Gene3D" id="3.30.1490.100">
    <property type="entry name" value="DNA polymerase, Y-family, little finger domain"/>
    <property type="match status" value="1"/>
</dbReference>
<evidence type="ECO:0000313" key="25">
    <source>
        <dbReference type="EMBL" id="CAG2242376.1"/>
    </source>
</evidence>
<dbReference type="FunFam" id="3.30.1490.100:FF:000004">
    <property type="entry name" value="DNA polymerase IV"/>
    <property type="match status" value="1"/>
</dbReference>
<feature type="region of interest" description="Disordered" evidence="22">
    <location>
        <begin position="1019"/>
        <end position="1065"/>
    </location>
</feature>
<dbReference type="PANTHER" id="PTHR11076">
    <property type="entry name" value="DNA REPAIR POLYMERASE UMUC / TRANSFERASE FAMILY MEMBER"/>
    <property type="match status" value="1"/>
</dbReference>
<keyword evidence="10" id="KW-0479">Metal-binding</keyword>
<keyword evidence="16" id="KW-0238">DNA-binding</keyword>
<reference evidence="25" key="1">
    <citation type="submission" date="2021-03" db="EMBL/GenBank/DDBJ databases">
        <authorList>
            <person name="Bekaert M."/>
        </authorList>
    </citation>
    <scope>NUCLEOTIDE SEQUENCE</scope>
</reference>
<feature type="domain" description="UmuC" evidence="23">
    <location>
        <begin position="215"/>
        <end position="476"/>
    </location>
</feature>
<dbReference type="Gene3D" id="3.30.70.270">
    <property type="match status" value="1"/>
</dbReference>
<evidence type="ECO:0000259" key="23">
    <source>
        <dbReference type="PROSITE" id="PS50173"/>
    </source>
</evidence>
<comment type="catalytic activity">
    <reaction evidence="19">
        <text>DNA(n) + a 2'-deoxyribonucleoside 5'-triphosphate = DNA(n+1) + diphosphate</text>
        <dbReference type="Rhea" id="RHEA:22508"/>
        <dbReference type="Rhea" id="RHEA-COMP:17339"/>
        <dbReference type="Rhea" id="RHEA-COMP:17340"/>
        <dbReference type="ChEBI" id="CHEBI:33019"/>
        <dbReference type="ChEBI" id="CHEBI:61560"/>
        <dbReference type="ChEBI" id="CHEBI:173112"/>
        <dbReference type="EC" id="2.7.7.7"/>
    </reaction>
</comment>
<dbReference type="EC" id="2.7.7.7" evidence="4"/>
<dbReference type="SMART" id="SM00734">
    <property type="entry name" value="ZnF_Rad18"/>
    <property type="match status" value="2"/>
</dbReference>
<evidence type="ECO:0000256" key="3">
    <source>
        <dbReference type="ARBA" id="ARBA00010945"/>
    </source>
</evidence>
<dbReference type="FunFam" id="3.40.1170.60:FF:000002">
    <property type="entry name" value="Polymerase (DNA directed) kappa"/>
    <property type="match status" value="1"/>
</dbReference>
<dbReference type="InterPro" id="IPR017961">
    <property type="entry name" value="DNA_pol_Y-fam_little_finger"/>
</dbReference>
<feature type="compositionally biased region" description="Acidic residues" evidence="22">
    <location>
        <begin position="57"/>
        <end position="66"/>
    </location>
</feature>
<sequence>MWDSYFPFCYSLVKNCGKCNSAKTKCGKHRGHWSILSSTTATLQYSKRIAVMSDIDSQEENDEDWEDTKWADPYDKSPTKNKMDAIRSVLNVTRKDKVNMQLTQENQVEDNPNLSESDSKTRENSSLMNRMRLNDNKAGMDGLDKEKINQVILEASKGSRFYENERKKEQQMNKRIEEQKIKLQQITESQLKQGIIEADKLLEEFENTRDLSKTIVHIDMDAFYAAVEMKDNPALKDKPMAVGGMSMLSTSNYHARKYGVRAAMPGFIGKKLCPELIIVPTHFDRYTYISKQVREVLAEYDPNFSPMSLDEAYLDMTEHFEKRFHLSEYERTVVCRKTDGCSKTLCNCDLNLKLKPLLLQHELSKHNSSLSNDTADKTDHSEKLSTTTCLLCGRPYPAYDLVTFGMSPDDSVNEMRAKIEQKTGLTASAGIAPNTMLAKVCSDKNKPNGQYRILPDRDTVMEFITDLPTRKISGIGKVSETMLNALGVYTCKDLYEQRALLYHLYSPISFNYFMRICLGIGSTFVERDSERKSISTERTFNEISKPVELFAKCEELSEALSEDLKDEELKGKTVSIKIKTVEFEVKTRAHTLKDYTSDSDLIYAAAKELLRVEIQAIAPNPLRLRLMGVRMSSLLHQNLCKKKQNTITGFIKRMGTVKQKQQEYSDSAMSESESESKNAESIVYQEQTLEKSHVCVVTEQNLKKSHVYSSERVENVDEPVKDESSDSEQNDERPIDFDISMIRCTNEKDLGQFKRDDIPCKKDDIKLQETSTLIQGIRENIANVKEKGLKNGVHESKDLSNKSCDNQECTTSTNTALDSYVCPVCQECIECKDLTMFNQHIDVCLNKKVFCKQNIEKREEVPDEEKKYINSKGLVVDIDSDSENDSEKPVLVKTIKTGSISQKTKGKQSKKDKTPSKGDSSNIENKVDQKLSGQVSFPDCSDRPCLPSEDADSMLSVKLSNSQSTNDEMENLNSSKYLICPVCFMEQKGCDLDIFNEHVDTCLSKDEISKVVKIENSAPLKPQKSDKKIMSKSQKRSLDSPSGKQGNKRQKTKTDIRTIESFFNT</sequence>
<evidence type="ECO:0000256" key="20">
    <source>
        <dbReference type="PROSITE-ProRule" id="PRU01256"/>
    </source>
</evidence>
<evidence type="ECO:0000256" key="18">
    <source>
        <dbReference type="ARBA" id="ARBA00023242"/>
    </source>
</evidence>
<keyword evidence="26" id="KW-1185">Reference proteome</keyword>
<feature type="compositionally biased region" description="Basic and acidic residues" evidence="22">
    <location>
        <begin position="67"/>
        <end position="77"/>
    </location>
</feature>
<evidence type="ECO:0000256" key="9">
    <source>
        <dbReference type="ARBA" id="ARBA00022705"/>
    </source>
</evidence>
<dbReference type="GO" id="GO:0003684">
    <property type="term" value="F:damaged DNA binding"/>
    <property type="evidence" value="ECO:0007669"/>
    <property type="project" value="InterPro"/>
</dbReference>
<dbReference type="Gene3D" id="1.10.150.810">
    <property type="match status" value="2"/>
</dbReference>
<name>A0A8S3UIX1_MYTED</name>
<evidence type="ECO:0000256" key="17">
    <source>
        <dbReference type="ARBA" id="ARBA00023204"/>
    </source>
</evidence>
<evidence type="ECO:0000256" key="10">
    <source>
        <dbReference type="ARBA" id="ARBA00022723"/>
    </source>
</evidence>
<keyword evidence="11 20" id="KW-0227">DNA damage</keyword>
<dbReference type="EMBL" id="CAJPWZ010002661">
    <property type="protein sequence ID" value="CAG2242376.1"/>
    <property type="molecule type" value="Genomic_DNA"/>
</dbReference>
<evidence type="ECO:0000256" key="12">
    <source>
        <dbReference type="ARBA" id="ARBA00022771"/>
    </source>
</evidence>
<evidence type="ECO:0000256" key="13">
    <source>
        <dbReference type="ARBA" id="ARBA00022833"/>
    </source>
</evidence>
<dbReference type="InterPro" id="IPR050116">
    <property type="entry name" value="DNA_polymerase-Y"/>
</dbReference>
<dbReference type="InterPro" id="IPR022880">
    <property type="entry name" value="DNApol_IV"/>
</dbReference>
<keyword evidence="9" id="KW-0235">DNA replication</keyword>
<keyword evidence="7 25" id="KW-0808">Transferase</keyword>
<evidence type="ECO:0000313" key="26">
    <source>
        <dbReference type="Proteomes" id="UP000683360"/>
    </source>
</evidence>
<evidence type="ECO:0000256" key="6">
    <source>
        <dbReference type="ARBA" id="ARBA00022457"/>
    </source>
</evidence>
<keyword evidence="6" id="KW-0515">Mutator protein</keyword>
<keyword evidence="21" id="KW-0175">Coiled coil</keyword>
<dbReference type="GO" id="GO:0006281">
    <property type="term" value="P:DNA repair"/>
    <property type="evidence" value="ECO:0007669"/>
    <property type="project" value="UniProtKB-KW"/>
</dbReference>
<dbReference type="Pfam" id="PF11799">
    <property type="entry name" value="IMS_C"/>
    <property type="match status" value="1"/>
</dbReference>
<dbReference type="Gene3D" id="3.30.160.60">
    <property type="entry name" value="Classic Zinc Finger"/>
    <property type="match status" value="2"/>
</dbReference>
<comment type="cofactor">
    <cofactor evidence="1">
        <name>Mg(2+)</name>
        <dbReference type="ChEBI" id="CHEBI:18420"/>
    </cofactor>
</comment>
<dbReference type="SUPFAM" id="SSF56672">
    <property type="entry name" value="DNA/RNA polymerases"/>
    <property type="match status" value="1"/>
</dbReference>
<evidence type="ECO:0000256" key="4">
    <source>
        <dbReference type="ARBA" id="ARBA00012417"/>
    </source>
</evidence>
<proteinExistence type="inferred from homology"/>
<dbReference type="GO" id="GO:0008270">
    <property type="term" value="F:zinc ion binding"/>
    <property type="evidence" value="ECO:0007669"/>
    <property type="project" value="UniProtKB-KW"/>
</dbReference>
<feature type="compositionally biased region" description="Polar residues" evidence="22">
    <location>
        <begin position="100"/>
        <end position="116"/>
    </location>
</feature>